<keyword evidence="2" id="KW-1185">Reference proteome</keyword>
<evidence type="ECO:0000313" key="2">
    <source>
        <dbReference type="Proteomes" id="UP001383192"/>
    </source>
</evidence>
<comment type="caution">
    <text evidence="1">The sequence shown here is derived from an EMBL/GenBank/DDBJ whole genome shotgun (WGS) entry which is preliminary data.</text>
</comment>
<evidence type="ECO:0000313" key="1">
    <source>
        <dbReference type="EMBL" id="KAK7053392.1"/>
    </source>
</evidence>
<dbReference type="Proteomes" id="UP001383192">
    <property type="component" value="Unassembled WGS sequence"/>
</dbReference>
<reference evidence="1 2" key="1">
    <citation type="submission" date="2024-01" db="EMBL/GenBank/DDBJ databases">
        <title>A draft genome for a cacao thread blight-causing isolate of Paramarasmius palmivorus.</title>
        <authorList>
            <person name="Baruah I.K."/>
            <person name="Bukari Y."/>
            <person name="Amoako-Attah I."/>
            <person name="Meinhardt L.W."/>
            <person name="Bailey B.A."/>
            <person name="Cohen S.P."/>
        </authorList>
    </citation>
    <scope>NUCLEOTIDE SEQUENCE [LARGE SCALE GENOMIC DNA]</scope>
    <source>
        <strain evidence="1 2">GH-12</strain>
    </source>
</reference>
<proteinExistence type="predicted"/>
<protein>
    <submittedName>
        <fullName evidence="1">Uncharacterized protein</fullName>
    </submittedName>
</protein>
<sequence>MAISREEILQKLDSIINDFANQDAVSSQEDVNEEDFTNECTEHLDTLSKLVNTRFPTQFIDIGSPLPPPTLSPQLPSIDDEATRRIDLIIQNPLAKEPITKAEHLEYLETSRGSREQLEDAALGRLLRIYDPHQTWACYSLAPELGSLINVQAELIDIHPVSPTEALNISEESDQPLIELTDIHIRLCKVTNSTRTNTLEYHAARTLGTIYFAHTFKKYTSGKGGDKRKQEFYEMCFIAFNEHLFENVEGEERRLMIHTEHEREFEEWKKKNALDVAGRNRLLKVYHALGYGIFLDPFWRPDNLHNNARTVPFKLLLEQLPTRISRNQDSVTQTEATVRAVMGAMGGGFLKDYDDLIAIYPSHVTGATTT</sequence>
<gene>
    <name evidence="1" type="ORF">VNI00_004018</name>
</gene>
<dbReference type="AlphaFoldDB" id="A0AAW0DQQ7"/>
<organism evidence="1 2">
    <name type="scientific">Paramarasmius palmivorus</name>
    <dbReference type="NCBI Taxonomy" id="297713"/>
    <lineage>
        <taxon>Eukaryota</taxon>
        <taxon>Fungi</taxon>
        <taxon>Dikarya</taxon>
        <taxon>Basidiomycota</taxon>
        <taxon>Agaricomycotina</taxon>
        <taxon>Agaricomycetes</taxon>
        <taxon>Agaricomycetidae</taxon>
        <taxon>Agaricales</taxon>
        <taxon>Marasmiineae</taxon>
        <taxon>Marasmiaceae</taxon>
        <taxon>Paramarasmius</taxon>
    </lineage>
</organism>
<accession>A0AAW0DQQ7</accession>
<dbReference type="EMBL" id="JAYKXP010000010">
    <property type="protein sequence ID" value="KAK7053392.1"/>
    <property type="molecule type" value="Genomic_DNA"/>
</dbReference>
<name>A0AAW0DQQ7_9AGAR</name>